<protein>
    <recommendedName>
        <fullName evidence="4">DUF3180 domain-containing protein</fullName>
    </recommendedName>
</protein>
<accession>A0A5B7WP74</accession>
<proteinExistence type="predicted"/>
<evidence type="ECO:0000313" key="2">
    <source>
        <dbReference type="EMBL" id="QCY45881.1"/>
    </source>
</evidence>
<gene>
    <name evidence="2" type="ORF">GcLGCM259_0088</name>
</gene>
<feature type="transmembrane region" description="Helical" evidence="1">
    <location>
        <begin position="6"/>
        <end position="27"/>
    </location>
</feature>
<evidence type="ECO:0000256" key="1">
    <source>
        <dbReference type="SAM" id="Phobius"/>
    </source>
</evidence>
<keyword evidence="1" id="KW-1133">Transmembrane helix</keyword>
<keyword evidence="1" id="KW-0472">Membrane</keyword>
<dbReference type="EMBL" id="CP034412">
    <property type="protein sequence ID" value="QCY45881.1"/>
    <property type="molecule type" value="Genomic_DNA"/>
</dbReference>
<feature type="transmembrane region" description="Helical" evidence="1">
    <location>
        <begin position="79"/>
        <end position="105"/>
    </location>
</feature>
<reference evidence="2 3" key="1">
    <citation type="submission" date="2018-12" db="EMBL/GenBank/DDBJ databases">
        <title>Complete Genome Sequence of Glutamicibacter creatinolyticus strain LGCM259,isolated from an abscess of a 12-year-old mare in Italy.</title>
        <authorList>
            <person name="Santos R.G."/>
            <person name="Silva A.L."/>
            <person name="Seyffert N."/>
            <person name="Castro T.L.P."/>
            <person name="Attili A.R."/>
            <person name="Rifici C."/>
            <person name="Mazzullo G."/>
            <person name="Brenig B."/>
            <person name="Venanzi F."/>
            <person name="Azevedo V."/>
        </authorList>
    </citation>
    <scope>NUCLEOTIDE SEQUENCE [LARGE SCALE GENOMIC DNA]</scope>
    <source>
        <strain evidence="2 3">LGCM 259</strain>
    </source>
</reference>
<dbReference type="Pfam" id="PF11377">
    <property type="entry name" value="DUF3180"/>
    <property type="match status" value="1"/>
</dbReference>
<keyword evidence="1" id="KW-0812">Transmembrane</keyword>
<feature type="transmembrane region" description="Helical" evidence="1">
    <location>
        <begin position="117"/>
        <end position="137"/>
    </location>
</feature>
<dbReference type="InterPro" id="IPR021517">
    <property type="entry name" value="DUF3180"/>
</dbReference>
<keyword evidence="3" id="KW-1185">Reference proteome</keyword>
<name>A0A5B7WP74_9MICC</name>
<organism evidence="2 3">
    <name type="scientific">Glutamicibacter creatinolyticus</name>
    <dbReference type="NCBI Taxonomy" id="162496"/>
    <lineage>
        <taxon>Bacteria</taxon>
        <taxon>Bacillati</taxon>
        <taxon>Actinomycetota</taxon>
        <taxon>Actinomycetes</taxon>
        <taxon>Micrococcales</taxon>
        <taxon>Micrococcaceae</taxon>
        <taxon>Glutamicibacter</taxon>
    </lineage>
</organism>
<evidence type="ECO:0008006" key="4">
    <source>
        <dbReference type="Google" id="ProtNLM"/>
    </source>
</evidence>
<sequence>MSTLRFLPLALCAVAGAVIGYALMLVMSGRGMMAPVLDYSALFSMAAVSVITLILGIRVKLFTAGRTRHRVEPIAAARILVLAQAGAYAGAVIAGWHLSLMAALLGASGPSPTATRAIVLAGAGVLMVVIGFIVQHLCKLPPEDNDEDADGAQGYATD</sequence>
<evidence type="ECO:0000313" key="3">
    <source>
        <dbReference type="Proteomes" id="UP000307000"/>
    </source>
</evidence>
<feature type="transmembrane region" description="Helical" evidence="1">
    <location>
        <begin position="39"/>
        <end position="59"/>
    </location>
</feature>
<dbReference type="Proteomes" id="UP000307000">
    <property type="component" value="Chromosome"/>
</dbReference>
<dbReference type="RefSeq" id="WP_138925410.1">
    <property type="nucleotide sequence ID" value="NZ_CP034412.1"/>
</dbReference>
<dbReference type="KEGG" id="gcr:GcLGCM259_0088"/>
<dbReference type="AlphaFoldDB" id="A0A5B7WP74"/>